<evidence type="ECO:0000313" key="2">
    <source>
        <dbReference type="EMBL" id="MBE5037587.1"/>
    </source>
</evidence>
<evidence type="ECO:0000256" key="1">
    <source>
        <dbReference type="SAM" id="Phobius"/>
    </source>
</evidence>
<gene>
    <name evidence="2" type="ORF">INF35_07300</name>
</gene>
<feature type="transmembrane region" description="Helical" evidence="1">
    <location>
        <begin position="123"/>
        <end position="143"/>
    </location>
</feature>
<feature type="transmembrane region" description="Helical" evidence="1">
    <location>
        <begin position="311"/>
        <end position="328"/>
    </location>
</feature>
<feature type="transmembrane region" description="Helical" evidence="1">
    <location>
        <begin position="62"/>
        <end position="85"/>
    </location>
</feature>
<feature type="transmembrane region" description="Helical" evidence="1">
    <location>
        <begin position="368"/>
        <end position="390"/>
    </location>
</feature>
<feature type="transmembrane region" description="Helical" evidence="1">
    <location>
        <begin position="254"/>
        <end position="273"/>
    </location>
</feature>
<keyword evidence="1" id="KW-0812">Transmembrane</keyword>
<feature type="transmembrane region" description="Helical" evidence="1">
    <location>
        <begin position="223"/>
        <end position="242"/>
    </location>
</feature>
<dbReference type="EMBL" id="JADCKC010000002">
    <property type="protein sequence ID" value="MBE5037587.1"/>
    <property type="molecule type" value="Genomic_DNA"/>
</dbReference>
<feature type="transmembrane region" description="Helical" evidence="1">
    <location>
        <begin position="340"/>
        <end position="362"/>
    </location>
</feature>
<evidence type="ECO:0000313" key="3">
    <source>
        <dbReference type="Proteomes" id="UP000768567"/>
    </source>
</evidence>
<sequence>MKETTKHTLRRLAPWAALLILLAGFAAVRGLAGSFVIDYDIMNGDFQNYNPVRRLLAGQAPYAQFAAYLGAGELYGVAAILLVVGNTFARSMFAADFLTWFCFELLILAVSRALMGRGRPARALTAVLSGYCLLVVQGISLPGGGWLGSLLGYASSSGNSARMIRSGALPIAVLLCGVALCLWREHPPRPEARGLRKYLPLGPAVAVPFIAGMMVPWSNDMGAAMYIAVALGYGLFLLRHYGTNLKAVALRVGQYILVSVAGLGVSVMVVSWGHPLSWLRQTRGTSAYQAWYYSSSQEAKLYYLNELELNWSFWAALALAVVFAVVIFRARTDENAVRAAALFALSLGMALWNILYCLLSSARNGPDGGAKALIAVMLPALAVTGLAWLARHREKLFRILGRVLPPVAAVAGCAVLVWGACDQIDARIQGRGEGYTRVDSLGGWLGDKAEKLATEQSILAGRTLWSTYASALETMEGVFQPSGTDYIIHVLGDSQRLAYLQQFQAGGFDLVQTPSYKVSSYERWSRNANWWFYRELYRYWVPVGTTYACGGMHIFWQRNGVDNDMGMTTTVDIAQTADNVVTLTVTADDPTFCGVADVTLHYTQTVDSNFLLRGGVGSYLHVSPDTEKRLCEEAGRESLNCEFFIPTSKDGYDIPVTMENGTGTVTLTALPGNAAHLTVSSAQVNGTFFDWEYFYE</sequence>
<proteinExistence type="predicted"/>
<protein>
    <submittedName>
        <fullName evidence="2">Uncharacterized protein</fullName>
    </submittedName>
</protein>
<feature type="transmembrane region" description="Helical" evidence="1">
    <location>
        <begin position="12"/>
        <end position="32"/>
    </location>
</feature>
<keyword evidence="3" id="KW-1185">Reference proteome</keyword>
<keyword evidence="1" id="KW-1133">Transmembrane helix</keyword>
<feature type="transmembrane region" description="Helical" evidence="1">
    <location>
        <begin position="402"/>
        <end position="420"/>
    </location>
</feature>
<feature type="transmembrane region" description="Helical" evidence="1">
    <location>
        <begin position="91"/>
        <end position="111"/>
    </location>
</feature>
<reference evidence="2 3" key="1">
    <citation type="submission" date="2020-10" db="EMBL/GenBank/DDBJ databases">
        <title>ChiBAC.</title>
        <authorList>
            <person name="Zenner C."/>
            <person name="Hitch T.C.A."/>
            <person name="Clavel T."/>
        </authorList>
    </citation>
    <scope>NUCLEOTIDE SEQUENCE [LARGE SCALE GENOMIC DNA]</scope>
    <source>
        <strain evidence="2 3">DSM 109015</strain>
    </source>
</reference>
<keyword evidence="1" id="KW-0472">Membrane</keyword>
<organism evidence="2 3">
    <name type="scientific">Gemmiger gallinarum</name>
    <dbReference type="NCBI Taxonomy" id="2779354"/>
    <lineage>
        <taxon>Bacteria</taxon>
        <taxon>Bacillati</taxon>
        <taxon>Bacillota</taxon>
        <taxon>Clostridia</taxon>
        <taxon>Eubacteriales</taxon>
        <taxon>Gemmiger</taxon>
    </lineage>
</organism>
<accession>A0ABR9R3T1</accession>
<feature type="transmembrane region" description="Helical" evidence="1">
    <location>
        <begin position="163"/>
        <end position="183"/>
    </location>
</feature>
<comment type="caution">
    <text evidence="2">The sequence shown here is derived from an EMBL/GenBank/DDBJ whole genome shotgun (WGS) entry which is preliminary data.</text>
</comment>
<dbReference type="Proteomes" id="UP000768567">
    <property type="component" value="Unassembled WGS sequence"/>
</dbReference>
<name>A0ABR9R3T1_9FIRM</name>
<feature type="transmembrane region" description="Helical" evidence="1">
    <location>
        <begin position="195"/>
        <end position="217"/>
    </location>
</feature>
<dbReference type="RefSeq" id="WP_193501035.1">
    <property type="nucleotide sequence ID" value="NZ_JADCKC010000002.1"/>
</dbReference>